<evidence type="ECO:0000256" key="3">
    <source>
        <dbReference type="ARBA" id="ARBA00023163"/>
    </source>
</evidence>
<dbReference type="SMART" id="SM00066">
    <property type="entry name" value="GAL4"/>
    <property type="match status" value="1"/>
</dbReference>
<keyword evidence="3" id="KW-0804">Transcription</keyword>
<dbReference type="SUPFAM" id="SSF57701">
    <property type="entry name" value="Zn2/Cys6 DNA-binding domain"/>
    <property type="match status" value="1"/>
</dbReference>
<feature type="domain" description="Zn(2)-C6 fungal-type" evidence="5">
    <location>
        <begin position="18"/>
        <end position="46"/>
    </location>
</feature>
<reference evidence="6" key="2">
    <citation type="submission" date="2021-02" db="EMBL/GenBank/DDBJ databases">
        <title>Aspergillus luchuensis mut. kawachii IFO 4304 genome sequence.</title>
        <authorList>
            <person name="Mori K."/>
            <person name="Kadooka C."/>
            <person name="Goto M."/>
            <person name="Futagami T."/>
        </authorList>
    </citation>
    <scope>NUCLEOTIDE SEQUENCE</scope>
    <source>
        <strain evidence="6">IFO 4308</strain>
    </source>
</reference>
<dbReference type="PANTHER" id="PTHR37534">
    <property type="entry name" value="TRANSCRIPTIONAL ACTIVATOR PROTEIN UGA3"/>
    <property type="match status" value="1"/>
</dbReference>
<evidence type="ECO:0000256" key="4">
    <source>
        <dbReference type="ARBA" id="ARBA00023242"/>
    </source>
</evidence>
<evidence type="ECO:0000313" key="7">
    <source>
        <dbReference type="Proteomes" id="UP000661280"/>
    </source>
</evidence>
<dbReference type="RefSeq" id="XP_041543262.1">
    <property type="nucleotide sequence ID" value="XM_041689593.1"/>
</dbReference>
<gene>
    <name evidence="6" type="ORF">AKAW2_41182A</name>
</gene>
<sequence length="159" mass="18033">MPKYKTSNPRKRIKSRAGCQTCKKRRIKCDEKAHGCSPCEKKGLQCPGYRKDVKWSDKYELLRGSATSQEHSLHRDDSAWFVDGALQLRAAIAPGHIASFKTADAPLESTDTAMSTADCWINTHAWDTLCSSSAELYHDDQLYQNRLPYSYPEPVTDKY</sequence>
<dbReference type="PANTHER" id="PTHR37534:SF7">
    <property type="entry name" value="TRANSCRIPTIONAL ACTIVATOR PROTEIN UGA3"/>
    <property type="match status" value="1"/>
</dbReference>
<dbReference type="GO" id="GO:0045944">
    <property type="term" value="P:positive regulation of transcription by RNA polymerase II"/>
    <property type="evidence" value="ECO:0007669"/>
    <property type="project" value="TreeGrafter"/>
</dbReference>
<reference evidence="6" key="1">
    <citation type="submission" date="2021-01" db="EMBL/GenBank/DDBJ databases">
        <authorList>
            <consortium name="Aspergillus luchuensis mut. kawachii IFO 4304 genome sequencing consortium"/>
            <person name="Kazuki M."/>
            <person name="Futagami T."/>
        </authorList>
    </citation>
    <scope>NUCLEOTIDE SEQUENCE</scope>
    <source>
        <strain evidence="6">IFO 4308</strain>
    </source>
</reference>
<keyword evidence="4" id="KW-0539">Nucleus</keyword>
<dbReference type="OrthoDB" id="5429770at2759"/>
<dbReference type="Gene3D" id="4.10.240.10">
    <property type="entry name" value="Zn(2)-C6 fungal-type DNA-binding domain"/>
    <property type="match status" value="1"/>
</dbReference>
<dbReference type="Pfam" id="PF00172">
    <property type="entry name" value="Zn_clus"/>
    <property type="match status" value="1"/>
</dbReference>
<dbReference type="CDD" id="cd00067">
    <property type="entry name" value="GAL4"/>
    <property type="match status" value="1"/>
</dbReference>
<organism evidence="6 7">
    <name type="scientific">Aspergillus kawachii</name>
    <name type="common">White koji mold</name>
    <name type="synonym">Aspergillus awamori var. kawachi</name>
    <dbReference type="NCBI Taxonomy" id="1069201"/>
    <lineage>
        <taxon>Eukaryota</taxon>
        <taxon>Fungi</taxon>
        <taxon>Dikarya</taxon>
        <taxon>Ascomycota</taxon>
        <taxon>Pezizomycotina</taxon>
        <taxon>Eurotiomycetes</taxon>
        <taxon>Eurotiomycetidae</taxon>
        <taxon>Eurotiales</taxon>
        <taxon>Aspergillaceae</taxon>
        <taxon>Aspergillus</taxon>
        <taxon>Aspergillus subgen. Circumdati</taxon>
    </lineage>
</organism>
<proteinExistence type="predicted"/>
<protein>
    <recommendedName>
        <fullName evidence="5">Zn(2)-C6 fungal-type domain-containing protein</fullName>
    </recommendedName>
</protein>
<keyword evidence="2" id="KW-0238">DNA-binding</keyword>
<dbReference type="GO" id="GO:0008270">
    <property type="term" value="F:zinc ion binding"/>
    <property type="evidence" value="ECO:0007669"/>
    <property type="project" value="InterPro"/>
</dbReference>
<evidence type="ECO:0000256" key="1">
    <source>
        <dbReference type="ARBA" id="ARBA00023015"/>
    </source>
</evidence>
<dbReference type="PROSITE" id="PS00463">
    <property type="entry name" value="ZN2_CY6_FUNGAL_1"/>
    <property type="match status" value="1"/>
</dbReference>
<dbReference type="GO" id="GO:0000981">
    <property type="term" value="F:DNA-binding transcription factor activity, RNA polymerase II-specific"/>
    <property type="evidence" value="ECO:0007669"/>
    <property type="project" value="InterPro"/>
</dbReference>
<dbReference type="Proteomes" id="UP000661280">
    <property type="component" value="Chromosome 4"/>
</dbReference>
<evidence type="ECO:0000259" key="5">
    <source>
        <dbReference type="PROSITE" id="PS50048"/>
    </source>
</evidence>
<dbReference type="InterPro" id="IPR001138">
    <property type="entry name" value="Zn2Cys6_DnaBD"/>
</dbReference>
<dbReference type="PROSITE" id="PS50048">
    <property type="entry name" value="ZN2_CY6_FUNGAL_2"/>
    <property type="match status" value="1"/>
</dbReference>
<keyword evidence="7" id="KW-1185">Reference proteome</keyword>
<dbReference type="GO" id="GO:0005634">
    <property type="term" value="C:nucleus"/>
    <property type="evidence" value="ECO:0007669"/>
    <property type="project" value="TreeGrafter"/>
</dbReference>
<name>A0A7R8A025_ASPKA</name>
<dbReference type="AlphaFoldDB" id="A0A7R8A025"/>
<dbReference type="EMBL" id="AP024428">
    <property type="protein sequence ID" value="BCR99499.1"/>
    <property type="molecule type" value="Genomic_DNA"/>
</dbReference>
<evidence type="ECO:0000313" key="6">
    <source>
        <dbReference type="EMBL" id="BCR99499.1"/>
    </source>
</evidence>
<dbReference type="InterPro" id="IPR036864">
    <property type="entry name" value="Zn2-C6_fun-type_DNA-bd_sf"/>
</dbReference>
<accession>A0A7R8A025</accession>
<dbReference type="GeneID" id="64960821"/>
<evidence type="ECO:0000256" key="2">
    <source>
        <dbReference type="ARBA" id="ARBA00023125"/>
    </source>
</evidence>
<dbReference type="GO" id="GO:0000976">
    <property type="term" value="F:transcription cis-regulatory region binding"/>
    <property type="evidence" value="ECO:0007669"/>
    <property type="project" value="TreeGrafter"/>
</dbReference>
<dbReference type="KEGG" id="aluc:AKAW2_41182A"/>
<keyword evidence="1" id="KW-0805">Transcription regulation</keyword>